<dbReference type="EMBL" id="CP042383">
    <property type="protein sequence ID" value="QEA42651.1"/>
    <property type="molecule type" value="Genomic_DNA"/>
</dbReference>
<keyword evidence="7" id="KW-1185">Reference proteome</keyword>
<proteinExistence type="predicted"/>
<dbReference type="PROSITE" id="PS50893">
    <property type="entry name" value="ABC_TRANSPORTER_2"/>
    <property type="match status" value="1"/>
</dbReference>
<organism evidence="5 6">
    <name type="scientific">Leuconostoc pseudomesenteroides</name>
    <dbReference type="NCBI Taxonomy" id="33968"/>
    <lineage>
        <taxon>Bacteria</taxon>
        <taxon>Bacillati</taxon>
        <taxon>Bacillota</taxon>
        <taxon>Bacilli</taxon>
        <taxon>Lactobacillales</taxon>
        <taxon>Lactobacillaceae</taxon>
        <taxon>Leuconostoc</taxon>
    </lineage>
</organism>
<accession>A0A5B8T1W3</accession>
<evidence type="ECO:0000259" key="3">
    <source>
        <dbReference type="PROSITE" id="PS50893"/>
    </source>
</evidence>
<dbReference type="CDD" id="cd03230">
    <property type="entry name" value="ABC_DR_subfamily_A"/>
    <property type="match status" value="1"/>
</dbReference>
<sequence>MEKVIELKNVDKHFGTNHVLNKISLTINSGQLVGLIGPSGAGKSTLIAAMLGMLRLDGGQVRLLNSDMPNRSALQNIGYMAQNDALYGNLTGLENLSFFGKLMGLSRSVLTDKIHLVSQTVDLQDHLDLRVNQYSGGMKRRLSLAIALLSDAPLLILDEPTVGIDPELRIKIWQELDKLHQQGKTVLITTHVMSEIETVDRLLMLRDGHIIADNTPTFLEKQYQVTNIESVFIKAGERYENNSHI</sequence>
<dbReference type="EMBL" id="JARGDN010000004">
    <property type="protein sequence ID" value="MDG9733432.1"/>
    <property type="molecule type" value="Genomic_DNA"/>
</dbReference>
<dbReference type="GO" id="GO:0005524">
    <property type="term" value="F:ATP binding"/>
    <property type="evidence" value="ECO:0007669"/>
    <property type="project" value="UniProtKB-KW"/>
</dbReference>
<reference evidence="5 6" key="1">
    <citation type="submission" date="2019-06" db="EMBL/GenBank/DDBJ databases">
        <title>Genome analyses of bacteria isolated from kimchi.</title>
        <authorList>
            <person name="Lee S."/>
            <person name="Ahn S."/>
            <person name="Roh S."/>
        </authorList>
    </citation>
    <scope>NUCLEOTIDE SEQUENCE [LARGE SCALE GENOMIC DNA]</scope>
    <source>
        <strain evidence="5 6">CBA3630</strain>
    </source>
</reference>
<dbReference type="Proteomes" id="UP000321296">
    <property type="component" value="Chromosome"/>
</dbReference>
<keyword evidence="2 5" id="KW-0067">ATP-binding</keyword>
<gene>
    <name evidence="5" type="ORF">FGL85_09145</name>
    <name evidence="4" type="ORF">P1N92_04765</name>
</gene>
<dbReference type="SUPFAM" id="SSF52540">
    <property type="entry name" value="P-loop containing nucleoside triphosphate hydrolases"/>
    <property type="match status" value="1"/>
</dbReference>
<dbReference type="GeneID" id="64345021"/>
<dbReference type="GO" id="GO:0016887">
    <property type="term" value="F:ATP hydrolysis activity"/>
    <property type="evidence" value="ECO:0007669"/>
    <property type="project" value="InterPro"/>
</dbReference>
<dbReference type="KEGG" id="lpse:FGL85_09145"/>
<dbReference type="InterPro" id="IPR027417">
    <property type="entry name" value="P-loop_NTPase"/>
</dbReference>
<reference evidence="4 7" key="2">
    <citation type="submission" date="2023-02" db="EMBL/GenBank/DDBJ databases">
        <title>Antimicrobial susceptibility testing and tentative epidemiological cut-off values for Lactobacillaceae family species intended for ingestion.</title>
        <authorList>
            <person name="Noehr-Meldgaard K."/>
            <person name="Struve C."/>
            <person name="Ingmer H."/>
            <person name="Koza A."/>
            <person name="Al-Nakeeb K."/>
            <person name="Agersoe Y."/>
        </authorList>
    </citation>
    <scope>NUCLEOTIDE SEQUENCE [LARGE SCALE GENOMIC DNA]</scope>
    <source>
        <strain evidence="4 7">DSM 20193</strain>
    </source>
</reference>
<dbReference type="Gene3D" id="3.40.50.300">
    <property type="entry name" value="P-loop containing nucleotide triphosphate hydrolases"/>
    <property type="match status" value="1"/>
</dbReference>
<dbReference type="InterPro" id="IPR003593">
    <property type="entry name" value="AAA+_ATPase"/>
</dbReference>
<evidence type="ECO:0000313" key="5">
    <source>
        <dbReference type="EMBL" id="QEA42651.1"/>
    </source>
</evidence>
<dbReference type="SMART" id="SM00382">
    <property type="entry name" value="AAA"/>
    <property type="match status" value="1"/>
</dbReference>
<dbReference type="AlphaFoldDB" id="A0A5B8T1W3"/>
<protein>
    <submittedName>
        <fullName evidence="5">ABC transporter ATP-binding protein</fullName>
    </submittedName>
</protein>
<dbReference type="PROSITE" id="PS00211">
    <property type="entry name" value="ABC_TRANSPORTER_1"/>
    <property type="match status" value="1"/>
</dbReference>
<dbReference type="PANTHER" id="PTHR43038:SF3">
    <property type="entry name" value="ABC TRANSPORTER G FAMILY MEMBER 20 ISOFORM X1"/>
    <property type="match status" value="1"/>
</dbReference>
<feature type="domain" description="ABC transporter" evidence="3">
    <location>
        <begin position="5"/>
        <end position="232"/>
    </location>
</feature>
<evidence type="ECO:0000256" key="1">
    <source>
        <dbReference type="ARBA" id="ARBA00022741"/>
    </source>
</evidence>
<dbReference type="RefSeq" id="WP_010276301.1">
    <property type="nucleotide sequence ID" value="NZ_CP042383.1"/>
</dbReference>
<name>A0A5B8T1W3_LEUPS</name>
<evidence type="ECO:0000313" key="7">
    <source>
        <dbReference type="Proteomes" id="UP001529201"/>
    </source>
</evidence>
<dbReference type="InterPro" id="IPR003439">
    <property type="entry name" value="ABC_transporter-like_ATP-bd"/>
</dbReference>
<dbReference type="Proteomes" id="UP001529201">
    <property type="component" value="Unassembled WGS sequence"/>
</dbReference>
<evidence type="ECO:0000313" key="4">
    <source>
        <dbReference type="EMBL" id="MDG9733432.1"/>
    </source>
</evidence>
<dbReference type="InterPro" id="IPR017871">
    <property type="entry name" value="ABC_transporter-like_CS"/>
</dbReference>
<keyword evidence="1" id="KW-0547">Nucleotide-binding</keyword>
<evidence type="ECO:0000256" key="2">
    <source>
        <dbReference type="ARBA" id="ARBA00022840"/>
    </source>
</evidence>
<evidence type="ECO:0000313" key="6">
    <source>
        <dbReference type="Proteomes" id="UP000321296"/>
    </source>
</evidence>
<dbReference type="PANTHER" id="PTHR43038">
    <property type="entry name" value="ATP-BINDING CASSETTE, SUB-FAMILY H, MEMBER 1"/>
    <property type="match status" value="1"/>
</dbReference>
<dbReference type="Pfam" id="PF00005">
    <property type="entry name" value="ABC_tran"/>
    <property type="match status" value="1"/>
</dbReference>